<keyword evidence="1" id="KW-0863">Zinc-finger</keyword>
<dbReference type="Proteomes" id="UP000054549">
    <property type="component" value="Unassembled WGS sequence"/>
</dbReference>
<reference evidence="3 4" key="1">
    <citation type="submission" date="2014-04" db="EMBL/GenBank/DDBJ databases">
        <title>Evolutionary Origins and Diversification of the Mycorrhizal Mutualists.</title>
        <authorList>
            <consortium name="DOE Joint Genome Institute"/>
            <consortium name="Mycorrhizal Genomics Consortium"/>
            <person name="Kohler A."/>
            <person name="Kuo A."/>
            <person name="Nagy L.G."/>
            <person name="Floudas D."/>
            <person name="Copeland A."/>
            <person name="Barry K.W."/>
            <person name="Cichocki N."/>
            <person name="Veneault-Fourrey C."/>
            <person name="LaButti K."/>
            <person name="Lindquist E.A."/>
            <person name="Lipzen A."/>
            <person name="Lundell T."/>
            <person name="Morin E."/>
            <person name="Murat C."/>
            <person name="Riley R."/>
            <person name="Ohm R."/>
            <person name="Sun H."/>
            <person name="Tunlid A."/>
            <person name="Henrissat B."/>
            <person name="Grigoriev I.V."/>
            <person name="Hibbett D.S."/>
            <person name="Martin F."/>
        </authorList>
    </citation>
    <scope>NUCLEOTIDE SEQUENCE [LARGE SCALE GENOMIC DNA]</scope>
    <source>
        <strain evidence="3 4">Koide BX008</strain>
    </source>
</reference>
<organism evidence="3 4">
    <name type="scientific">Amanita muscaria (strain Koide BX008)</name>
    <dbReference type="NCBI Taxonomy" id="946122"/>
    <lineage>
        <taxon>Eukaryota</taxon>
        <taxon>Fungi</taxon>
        <taxon>Dikarya</taxon>
        <taxon>Basidiomycota</taxon>
        <taxon>Agaricomycotina</taxon>
        <taxon>Agaricomycetes</taxon>
        <taxon>Agaricomycetidae</taxon>
        <taxon>Agaricales</taxon>
        <taxon>Pluteineae</taxon>
        <taxon>Amanitaceae</taxon>
        <taxon>Amanita</taxon>
    </lineage>
</organism>
<dbReference type="InterPro" id="IPR039646">
    <property type="entry name" value="ZNHIT2"/>
</dbReference>
<dbReference type="PANTHER" id="PTHR15555:SF0">
    <property type="entry name" value="ZINC FINGER HIT DOMAIN-CONTAINING PROTEIN 2"/>
    <property type="match status" value="1"/>
</dbReference>
<dbReference type="SUPFAM" id="SSF144232">
    <property type="entry name" value="HIT/MYND zinc finger-like"/>
    <property type="match status" value="1"/>
</dbReference>
<dbReference type="Gene3D" id="3.30.60.190">
    <property type="match status" value="1"/>
</dbReference>
<dbReference type="HOGENOM" id="CLU_041572_0_0_1"/>
<dbReference type="GO" id="GO:0008270">
    <property type="term" value="F:zinc ion binding"/>
    <property type="evidence" value="ECO:0007669"/>
    <property type="project" value="UniProtKB-UniRule"/>
</dbReference>
<accession>A0A0C2X546</accession>
<dbReference type="AlphaFoldDB" id="A0A0C2X546"/>
<evidence type="ECO:0000313" key="4">
    <source>
        <dbReference type="Proteomes" id="UP000054549"/>
    </source>
</evidence>
<keyword evidence="1" id="KW-0862">Zinc</keyword>
<dbReference type="EMBL" id="KN818226">
    <property type="protein sequence ID" value="KIL69392.1"/>
    <property type="molecule type" value="Genomic_DNA"/>
</dbReference>
<dbReference type="InterPro" id="IPR007529">
    <property type="entry name" value="Znf_HIT"/>
</dbReference>
<dbReference type="CDD" id="cd23024">
    <property type="entry name" value="zf-HIT_ZNHIT2-3"/>
    <property type="match status" value="1"/>
</dbReference>
<name>A0A0C2X546_AMAMK</name>
<dbReference type="OrthoDB" id="18412at2759"/>
<evidence type="ECO:0000259" key="2">
    <source>
        <dbReference type="PROSITE" id="PS51083"/>
    </source>
</evidence>
<dbReference type="InParanoid" id="A0A0C2X546"/>
<keyword evidence="4" id="KW-1185">Reference proteome</keyword>
<feature type="domain" description="HIT-type" evidence="2">
    <location>
        <begin position="9"/>
        <end position="42"/>
    </location>
</feature>
<gene>
    <name evidence="3" type="ORF">M378DRAFT_176254</name>
</gene>
<dbReference type="PANTHER" id="PTHR15555">
    <property type="entry name" value="ZINC FINGER HIT DOMAIN CONTAINING PROTEIN 2 PROTEIN FON -RELATED"/>
    <property type="match status" value="1"/>
</dbReference>
<proteinExistence type="predicted"/>
<evidence type="ECO:0000313" key="3">
    <source>
        <dbReference type="EMBL" id="KIL69392.1"/>
    </source>
</evidence>
<sequence length="401" mass="44701">MSDSDQISCKICRRQFARYTCPSCNLPYCSLSCFRSPAHTQCSESFYKKELETDIRTSPSKSMEEKSRMMELLKRFEEENADLDHLSDKNEGQIADLAERLENVDLGQVQHKADPDALWSLLTAEERSKFLSAMGNPSSDLAQQLLNSEELERDKQRPWWEASGIEDEEGTSSAEIEPILIPLSMVKPSSVPKTFIYNMCAICIAYAFTVRHFAVSSLSGISPDESDHGGAIRLLSQLIPFLTEKRSTTCFTSVSDVITDIWPRFDKGQVTSQTFALLLGDCVDLLKSLPITPMSIQDTSAINPRYHPHCTPILALSDLSNLFSRTIPAGTATGKAAGKPHKNHITQKLLFYAAQIYSTPSHTLHLLSSELSTNAQIMHQEQRSVELIQLTTDTETGLNSD</sequence>
<evidence type="ECO:0000256" key="1">
    <source>
        <dbReference type="PROSITE-ProRule" id="PRU00453"/>
    </source>
</evidence>
<protein>
    <recommendedName>
        <fullName evidence="2">HIT-type domain-containing protein</fullName>
    </recommendedName>
</protein>
<keyword evidence="1" id="KW-0479">Metal-binding</keyword>
<dbReference type="Pfam" id="PF04438">
    <property type="entry name" value="zf-HIT"/>
    <property type="match status" value="1"/>
</dbReference>
<dbReference type="PROSITE" id="PS51083">
    <property type="entry name" value="ZF_HIT"/>
    <property type="match status" value="1"/>
</dbReference>
<dbReference type="STRING" id="946122.A0A0C2X546"/>